<dbReference type="InterPro" id="IPR009000">
    <property type="entry name" value="Transl_B-barrel_sf"/>
</dbReference>
<dbReference type="PANTHER" id="PTHR43721:SF11">
    <property type="entry name" value="SELENOCYSTEINE-SPECIFIC ELONGATION FACTOR"/>
    <property type="match status" value="1"/>
</dbReference>
<dbReference type="SUPFAM" id="SSF50447">
    <property type="entry name" value="Translation proteins"/>
    <property type="match status" value="1"/>
</dbReference>
<reference evidence="4" key="1">
    <citation type="submission" date="2014-09" db="EMBL/GenBank/DDBJ databases">
        <authorList>
            <person name="Probst J Alexander"/>
        </authorList>
    </citation>
    <scope>NUCLEOTIDE SEQUENCE</scope>
</reference>
<dbReference type="PANTHER" id="PTHR43721">
    <property type="entry name" value="ELONGATION FACTOR TU-RELATED"/>
    <property type="match status" value="1"/>
</dbReference>
<feature type="domain" description="Translation elongation factor EFTu-like" evidence="3">
    <location>
        <begin position="155"/>
        <end position="221"/>
    </location>
</feature>
<protein>
    <recommendedName>
        <fullName evidence="3">Translation elongation factor EFTu-like domain-containing protein</fullName>
    </recommendedName>
</protein>
<dbReference type="InterPro" id="IPR004161">
    <property type="entry name" value="EFTu-like_2"/>
</dbReference>
<name>A0A098E8D1_9ZZZZ</name>
<dbReference type="GO" id="GO:0005525">
    <property type="term" value="F:GTP binding"/>
    <property type="evidence" value="ECO:0007669"/>
    <property type="project" value="UniProtKB-KW"/>
</dbReference>
<dbReference type="GO" id="GO:0001514">
    <property type="term" value="P:selenocysteine incorporation"/>
    <property type="evidence" value="ECO:0007669"/>
    <property type="project" value="TreeGrafter"/>
</dbReference>
<dbReference type="AlphaFoldDB" id="A0A098E8D1"/>
<evidence type="ECO:0000256" key="2">
    <source>
        <dbReference type="ARBA" id="ARBA00023134"/>
    </source>
</evidence>
<dbReference type="Gene3D" id="2.40.30.10">
    <property type="entry name" value="Translation factors"/>
    <property type="match status" value="1"/>
</dbReference>
<accession>A0A098E8D1</accession>
<dbReference type="SUPFAM" id="SSF50465">
    <property type="entry name" value="EF-Tu/eEF-1alpha/eIF2-gamma C-terminal domain"/>
    <property type="match status" value="1"/>
</dbReference>
<sequence length="313" mass="34829">MKFKNIAVLGDNTFGDVLGKKGTESDITLYSYKEESQALSFVVPTEYPGKVQPIVYAINMTDAALVKVDAISRTLGEIIVALECANIKKGYIIMGENLIKEQILPLIKGTVLWNYKFIDNDRIVIMETLSNEDISSTAGITKVPIDHFFDVKSVGTVILGTTYGKVRKFDDFIMYPTDKKVTVKSIQIYDNDEDEAENGSRAGLNLKGVSVAELERGYVLAKEGTMKVTKEINVKFKVQKFWKYPVSAGGEYVFVCGLQQLRATIKEGELNSGEEGTIKIGLDWKLAYMPGDRIWLLRPDLPDNRVVGCGEII</sequence>
<keyword evidence="2" id="KW-0342">GTP-binding</keyword>
<dbReference type="EMBL" id="CCXY01000122">
    <property type="protein sequence ID" value="CEG12277.1"/>
    <property type="molecule type" value="Genomic_DNA"/>
</dbReference>
<evidence type="ECO:0000259" key="3">
    <source>
        <dbReference type="Pfam" id="PF03144"/>
    </source>
</evidence>
<dbReference type="Gene3D" id="3.40.50.300">
    <property type="entry name" value="P-loop containing nucleotide triphosphate hydrolases"/>
    <property type="match status" value="1"/>
</dbReference>
<proteinExistence type="predicted"/>
<dbReference type="InterPro" id="IPR027417">
    <property type="entry name" value="P-loop_NTPase"/>
</dbReference>
<evidence type="ECO:0000256" key="1">
    <source>
        <dbReference type="ARBA" id="ARBA00022741"/>
    </source>
</evidence>
<organism evidence="4">
    <name type="scientific">groundwater metagenome</name>
    <dbReference type="NCBI Taxonomy" id="717931"/>
    <lineage>
        <taxon>unclassified sequences</taxon>
        <taxon>metagenomes</taxon>
        <taxon>ecological metagenomes</taxon>
    </lineage>
</organism>
<keyword evidence="1" id="KW-0547">Nucleotide-binding</keyword>
<dbReference type="Pfam" id="PF03144">
    <property type="entry name" value="GTP_EFTU_D2"/>
    <property type="match status" value="1"/>
</dbReference>
<evidence type="ECO:0000313" key="4">
    <source>
        <dbReference type="EMBL" id="CEG12277.1"/>
    </source>
</evidence>
<dbReference type="GO" id="GO:0003746">
    <property type="term" value="F:translation elongation factor activity"/>
    <property type="evidence" value="ECO:0007669"/>
    <property type="project" value="TreeGrafter"/>
</dbReference>
<dbReference type="InterPro" id="IPR050055">
    <property type="entry name" value="EF-Tu_GTPase"/>
</dbReference>
<dbReference type="InterPro" id="IPR009001">
    <property type="entry name" value="Transl_elong_EF1A/Init_IF2_C"/>
</dbReference>
<gene>
    <name evidence="4" type="ORF">MSIBF_A2080026</name>
</gene>